<keyword evidence="3 6" id="KW-0812">Transmembrane</keyword>
<evidence type="ECO:0000256" key="6">
    <source>
        <dbReference type="SAM" id="Phobius"/>
    </source>
</evidence>
<dbReference type="InterPro" id="IPR051449">
    <property type="entry name" value="ABC-2_transporter_component"/>
</dbReference>
<evidence type="ECO:0000256" key="5">
    <source>
        <dbReference type="ARBA" id="ARBA00023136"/>
    </source>
</evidence>
<feature type="transmembrane region" description="Helical" evidence="6">
    <location>
        <begin position="360"/>
        <end position="378"/>
    </location>
</feature>
<feature type="transmembrane region" description="Helical" evidence="6">
    <location>
        <begin position="242"/>
        <end position="261"/>
    </location>
</feature>
<dbReference type="GO" id="GO:0140359">
    <property type="term" value="F:ABC-type transporter activity"/>
    <property type="evidence" value="ECO:0007669"/>
    <property type="project" value="InterPro"/>
</dbReference>
<evidence type="ECO:0000256" key="4">
    <source>
        <dbReference type="ARBA" id="ARBA00022989"/>
    </source>
</evidence>
<gene>
    <name evidence="8" type="ORF">KP803_05600</name>
</gene>
<feature type="domain" description="ABC-2 type transporter transmembrane" evidence="7">
    <location>
        <begin position="23"/>
        <end position="373"/>
    </location>
</feature>
<dbReference type="AlphaFoldDB" id="A0A9X2BIS0"/>
<comment type="caution">
    <text evidence="8">The sequence shown here is derived from an EMBL/GenBank/DDBJ whole genome shotgun (WGS) entry which is preliminary data.</text>
</comment>
<evidence type="ECO:0000259" key="7">
    <source>
        <dbReference type="Pfam" id="PF12698"/>
    </source>
</evidence>
<dbReference type="Proteomes" id="UP001139559">
    <property type="component" value="Unassembled WGS sequence"/>
</dbReference>
<feature type="transmembrane region" description="Helical" evidence="6">
    <location>
        <begin position="24"/>
        <end position="44"/>
    </location>
</feature>
<name>A0A9X2BIS0_9VIBR</name>
<feature type="transmembrane region" description="Helical" evidence="6">
    <location>
        <begin position="273"/>
        <end position="293"/>
    </location>
</feature>
<sequence length="388" mass="43299">MSVIHKQLQGQFQHQLDIVNQDKWLLSCLTWIPLVLALSIWGIFSAGIARDLPIGVVDLSHSSLSQKLIRQFDASSTLSVDETFTDVYQAKQALIESRVYAYVIIPHDFDKGIMQRSLPQVSTFYNSQYILVGRLISSAVMQTMGYFNASIETLQQLSSGDMTTVAAMGKAVPISTQITALFNRNTNYAQFLVSAIVPALWQVVIVVSTILILSANYRRYSRLSDWLGANPFTTLVNTLKGYVAVFAVQGAMFLAWFYYWLNWPLQGSLIPVLVAQLAMILACISVGCLFFLLTLDATRAMSFAGAFTAPSFAFMGVTFPATDMNVLAQWWRSLLPVSHYIEVQISQVSYALPALDSYRYLIPMLGYLVVVVVCLALIKKRCQQEESL</sequence>
<feature type="transmembrane region" description="Helical" evidence="6">
    <location>
        <begin position="300"/>
        <end position="321"/>
    </location>
</feature>
<dbReference type="PANTHER" id="PTHR30294:SF47">
    <property type="entry name" value="INNER MEMBRANE TRANSPORT PERMEASE YHHJ"/>
    <property type="match status" value="1"/>
</dbReference>
<comment type="subcellular location">
    <subcellularLocation>
        <location evidence="1">Cell membrane</location>
        <topology evidence="1">Multi-pass membrane protein</topology>
    </subcellularLocation>
</comment>
<feature type="transmembrane region" description="Helical" evidence="6">
    <location>
        <begin position="191"/>
        <end position="213"/>
    </location>
</feature>
<keyword evidence="5 6" id="KW-0472">Membrane</keyword>
<evidence type="ECO:0000256" key="3">
    <source>
        <dbReference type="ARBA" id="ARBA00022692"/>
    </source>
</evidence>
<accession>A0A9X2BIS0</accession>
<protein>
    <submittedName>
        <fullName evidence="8">ABC transporter permease</fullName>
    </submittedName>
</protein>
<reference evidence="8" key="1">
    <citation type="submission" date="2021-11" db="EMBL/GenBank/DDBJ databases">
        <title>Vibrio ZSDE26 sp. nov. and Vibrio ZSDZ34 sp. nov., isolated from coastal seawater in Qingdao.</title>
        <authorList>
            <person name="Zhang P."/>
        </authorList>
    </citation>
    <scope>NUCLEOTIDE SEQUENCE</scope>
    <source>
        <strain evidence="8">ZSDE26</strain>
    </source>
</reference>
<proteinExistence type="predicted"/>
<evidence type="ECO:0000256" key="1">
    <source>
        <dbReference type="ARBA" id="ARBA00004651"/>
    </source>
</evidence>
<dbReference type="RefSeq" id="WP_248007860.1">
    <property type="nucleotide sequence ID" value="NZ_JAJHVV010000003.1"/>
</dbReference>
<keyword evidence="9" id="KW-1185">Reference proteome</keyword>
<keyword evidence="4 6" id="KW-1133">Transmembrane helix</keyword>
<organism evidence="8 9">
    <name type="scientific">Vibrio amylolyticus</name>
    <dbReference type="NCBI Taxonomy" id="2847292"/>
    <lineage>
        <taxon>Bacteria</taxon>
        <taxon>Pseudomonadati</taxon>
        <taxon>Pseudomonadota</taxon>
        <taxon>Gammaproteobacteria</taxon>
        <taxon>Vibrionales</taxon>
        <taxon>Vibrionaceae</taxon>
        <taxon>Vibrio</taxon>
    </lineage>
</organism>
<dbReference type="EMBL" id="JAJHVV010000003">
    <property type="protein sequence ID" value="MCK6262747.1"/>
    <property type="molecule type" value="Genomic_DNA"/>
</dbReference>
<dbReference type="InterPro" id="IPR013525">
    <property type="entry name" value="ABC2_TM"/>
</dbReference>
<evidence type="ECO:0000256" key="2">
    <source>
        <dbReference type="ARBA" id="ARBA00022475"/>
    </source>
</evidence>
<evidence type="ECO:0000313" key="9">
    <source>
        <dbReference type="Proteomes" id="UP001139559"/>
    </source>
</evidence>
<dbReference type="Gene3D" id="3.40.1710.10">
    <property type="entry name" value="abc type-2 transporter like domain"/>
    <property type="match status" value="1"/>
</dbReference>
<dbReference type="GO" id="GO:0005886">
    <property type="term" value="C:plasma membrane"/>
    <property type="evidence" value="ECO:0007669"/>
    <property type="project" value="UniProtKB-SubCell"/>
</dbReference>
<dbReference type="Pfam" id="PF12698">
    <property type="entry name" value="ABC2_membrane_3"/>
    <property type="match status" value="1"/>
</dbReference>
<evidence type="ECO:0000313" key="8">
    <source>
        <dbReference type="EMBL" id="MCK6262747.1"/>
    </source>
</evidence>
<dbReference type="PANTHER" id="PTHR30294">
    <property type="entry name" value="MEMBRANE COMPONENT OF ABC TRANSPORTER YHHJ-RELATED"/>
    <property type="match status" value="1"/>
</dbReference>
<keyword evidence="2" id="KW-1003">Cell membrane</keyword>